<proteinExistence type="predicted"/>
<accession>A0A1I7WKS9</accession>
<name>A0A1I7WKS9_HETBA</name>
<dbReference type="AlphaFoldDB" id="A0A1I7WKS9"/>
<reference evidence="2" key="1">
    <citation type="submission" date="2016-11" db="UniProtKB">
        <authorList>
            <consortium name="WormBaseParasite"/>
        </authorList>
    </citation>
    <scope>IDENTIFICATION</scope>
</reference>
<sequence length="21" mass="2403">MRNLLCSTTVRDHCGKTPEQL</sequence>
<evidence type="ECO:0000313" key="2">
    <source>
        <dbReference type="WBParaSite" id="Hba_05707"/>
    </source>
</evidence>
<keyword evidence="1" id="KW-1185">Reference proteome</keyword>
<organism evidence="1 2">
    <name type="scientific">Heterorhabditis bacteriophora</name>
    <name type="common">Entomopathogenic nematode worm</name>
    <dbReference type="NCBI Taxonomy" id="37862"/>
    <lineage>
        <taxon>Eukaryota</taxon>
        <taxon>Metazoa</taxon>
        <taxon>Ecdysozoa</taxon>
        <taxon>Nematoda</taxon>
        <taxon>Chromadorea</taxon>
        <taxon>Rhabditida</taxon>
        <taxon>Rhabditina</taxon>
        <taxon>Rhabditomorpha</taxon>
        <taxon>Strongyloidea</taxon>
        <taxon>Heterorhabditidae</taxon>
        <taxon>Heterorhabditis</taxon>
    </lineage>
</organism>
<protein>
    <submittedName>
        <fullName evidence="2">Uncharacterized protein</fullName>
    </submittedName>
</protein>
<dbReference type="WBParaSite" id="Hba_05707">
    <property type="protein sequence ID" value="Hba_05707"/>
    <property type="gene ID" value="Hba_05707"/>
</dbReference>
<dbReference type="Proteomes" id="UP000095283">
    <property type="component" value="Unplaced"/>
</dbReference>
<evidence type="ECO:0000313" key="1">
    <source>
        <dbReference type="Proteomes" id="UP000095283"/>
    </source>
</evidence>